<evidence type="ECO:0000313" key="1">
    <source>
        <dbReference type="EMBL" id="WNG43956.1"/>
    </source>
</evidence>
<gene>
    <name evidence="1" type="ORF">F0U60_07515</name>
</gene>
<reference evidence="1 2" key="1">
    <citation type="submission" date="2019-08" db="EMBL/GenBank/DDBJ databases">
        <title>Archangium and Cystobacter genomes.</title>
        <authorList>
            <person name="Chen I.-C.K."/>
            <person name="Wielgoss S."/>
        </authorList>
    </citation>
    <scope>NUCLEOTIDE SEQUENCE [LARGE SCALE GENOMIC DNA]</scope>
    <source>
        <strain evidence="1 2">Cbm 6</strain>
    </source>
</reference>
<protein>
    <submittedName>
        <fullName evidence="1">Lipase</fullName>
    </submittedName>
</protein>
<name>A0ABY9WSG9_9BACT</name>
<dbReference type="PANTHER" id="PTHR32015">
    <property type="entry name" value="FASTING INDUCED LIPASE"/>
    <property type="match status" value="1"/>
</dbReference>
<evidence type="ECO:0000313" key="2">
    <source>
        <dbReference type="Proteomes" id="UP001611383"/>
    </source>
</evidence>
<organism evidence="1 2">
    <name type="scientific">Archangium minus</name>
    <dbReference type="NCBI Taxonomy" id="83450"/>
    <lineage>
        <taxon>Bacteria</taxon>
        <taxon>Pseudomonadati</taxon>
        <taxon>Myxococcota</taxon>
        <taxon>Myxococcia</taxon>
        <taxon>Myxococcales</taxon>
        <taxon>Cystobacterineae</taxon>
        <taxon>Archangiaceae</taxon>
        <taxon>Archangium</taxon>
    </lineage>
</organism>
<dbReference type="PROSITE" id="PS51257">
    <property type="entry name" value="PROKAR_LIPOPROTEIN"/>
    <property type="match status" value="1"/>
</dbReference>
<dbReference type="InterPro" id="IPR029058">
    <property type="entry name" value="AB_hydrolase_fold"/>
</dbReference>
<dbReference type="RefSeq" id="WP_395815858.1">
    <property type="nucleotide sequence ID" value="NZ_CP043494.1"/>
</dbReference>
<sequence length="243" mass="26825">MSPSLRDLTPPARRASRALVLALLAVVTGCASVPEARPTPQPEHVPVLFVHGTDETPGSFFAMRDAFEEAGWPKERLHAVRLHPNNGQLPIEVMAYQIRRAAEGLRKRTGAERIDVVAFSQGTLSSRYWMQELGGQPRVRRFVSISGPHHGTRAAYLKADPALVQMRPDSDFLRELNRRENPFGDTEVFSFWTPLDSTVVPADSARLPGATERTFFVLAHQLMLTNPAVISATVEALAKNSPP</sequence>
<dbReference type="Gene3D" id="3.40.50.1820">
    <property type="entry name" value="alpha/beta hydrolase"/>
    <property type="match status" value="1"/>
</dbReference>
<dbReference type="Proteomes" id="UP001611383">
    <property type="component" value="Chromosome"/>
</dbReference>
<dbReference type="SUPFAM" id="SSF53474">
    <property type="entry name" value="alpha/beta-Hydrolases"/>
    <property type="match status" value="1"/>
</dbReference>
<keyword evidence="2" id="KW-1185">Reference proteome</keyword>
<dbReference type="PANTHER" id="PTHR32015:SF1">
    <property type="entry name" value="LIPASE"/>
    <property type="match status" value="1"/>
</dbReference>
<proteinExistence type="predicted"/>
<accession>A0ABY9WSG9</accession>
<dbReference type="EMBL" id="CP043494">
    <property type="protein sequence ID" value="WNG43956.1"/>
    <property type="molecule type" value="Genomic_DNA"/>
</dbReference>
<dbReference type="InterPro" id="IPR002918">
    <property type="entry name" value="Lipase_EstA/Esterase_EstB"/>
</dbReference>
<dbReference type="Pfam" id="PF01674">
    <property type="entry name" value="Lipase_2"/>
    <property type="match status" value="1"/>
</dbReference>